<sequence>MATENAASTGRIPTMATLAGKLPVEVEGEIREIVDEFGIDAVSALIKTIKREIAEVAGDDAVSDDDSSVGSHSSRSSHSSGSADYFSRHNSRQIQQAMLEASFDANFAVNQMGIIKHVNKAAVEQFGYESKEELMGQNINIIVGGGHAKFHDGYLRKFRETKIRSLIGSFREVSGRRKDGSEFPCIIFIEVIHMESKSNAEKILYFASIRDITKQKEAERLREQAIQEQKIRSAILDTAFDSMFAIDLEGTIQMVNKAAVERFGYNSPSDLVGQNVKCIVGGAHGKFHDDYLKRYNLTGETRLIGTLRELPAKKKDGTEFPAVIGIQRVERDDKNNPLMVAFIRDVSLQKKTEENQRIRSAILDTAFDPMFAIDLTGTIQMVNKAAVEQFGYDSPSDLVGQNVKCIVGEAHSKFHNMYLQKYKETGETRLIGTLRELPAKKKDGTEFPAQLGIQRVERDDKNNPLMVAFIRDISLQKKTDEDQRIRAAILDTAFDSMFAINQTGTIQMVNKAAVEQFGYDSPSDLIGKNVKIIVGEAHSKFHDMYLQRYKETGETRLIGTLRELPAKKKDGTEFPAQLGIQRVERDDKNNPLMVAFIRDISLQKKTLEDQRIRAAILDTAFDSMLAIDLTGTIQMVNKAAVTTFGYDSPSDLVGQNVKCIVGGLDNQFHDMYLQRYKDTGQARLIGTLRELSAKKKDGSEFPVVLGIQRVERDDKSNPLMVAFISDITLQKKTQEDQRIRSAILDAAFDSMFAIDLQGTIQLVNKVALAKFGYDFPSDLVGQNVKCIVGGDHAKFHDEYLNRYKETGETRLIGTLRELSARKKDGSEFPAVIGIQRVERDDKNNPLMVAFIRDITLQKKTQQDQKVRSAILDAAFDSMFAIDLAGKIEMVNKAALSIFGYDTEEELVGQNVNSIVGGGHSKLHDEYLRRYKETGEAKLIGTLRELSARRKDGTEFPAVVGIQRVERDDSDNPLMVAFIRDITKRKLAESLQKKAIRDQQIRAAILDASFDAMFALNTFGIIQMVNKASVTSFGYDSVDELLGKNIKMIVGGGHAEFHDDYLAAYRETGETHIIGSMREVYGRRKDGSEFPLVLGIERIETEDEEPLLVAFVRDMTDQKKATELEIEIRAAEELLCNMLPEEIASRLKIDPQHIADHHEKATILFADIVGFTAMSASMSPVDLVKVLNDLFTRFDTLVDRYGLNKVKTIGDCYMVTSIPSYHNDPDHAAAAMCHFSLDMIDALNEFNGDNPTNKLDLRVGINTGPVVAGVVGTSRFLYDLWGDSVNLASRMESTGMPSRVQVTRTVVECVSKEDFEFESRGKVKCKGKGLVEAFFLEKRVGKKSNFYVGYMSDEETSLPPIISGISPSNLGNARRRSTHTLQGALLALQTSLAQMDALNASFSTGWSAGSTGGLNRRGSTNMSVISSISEKEMEDASNPDL</sequence>
<feature type="domain" description="PAC" evidence="9">
    <location>
        <begin position="941"/>
        <end position="993"/>
    </location>
</feature>
<name>A0A9N8H9N3_9STRA</name>
<dbReference type="SMART" id="SM00044">
    <property type="entry name" value="CYCc"/>
    <property type="match status" value="1"/>
</dbReference>
<dbReference type="CDD" id="cd07302">
    <property type="entry name" value="CHD"/>
    <property type="match status" value="1"/>
</dbReference>
<dbReference type="Pfam" id="PF00989">
    <property type="entry name" value="PAS"/>
    <property type="match status" value="2"/>
</dbReference>
<dbReference type="GO" id="GO:0016301">
    <property type="term" value="F:kinase activity"/>
    <property type="evidence" value="ECO:0007669"/>
    <property type="project" value="UniProtKB-KW"/>
</dbReference>
<evidence type="ECO:0000313" key="12">
    <source>
        <dbReference type="Proteomes" id="UP001153069"/>
    </source>
</evidence>
<dbReference type="CDD" id="cd00130">
    <property type="entry name" value="PAS"/>
    <property type="match status" value="8"/>
</dbReference>
<dbReference type="Proteomes" id="UP001153069">
    <property type="component" value="Unassembled WGS sequence"/>
</dbReference>
<keyword evidence="3" id="KW-0418">Kinase</keyword>
<feature type="region of interest" description="Disordered" evidence="7">
    <location>
        <begin position="1408"/>
        <end position="1440"/>
    </location>
</feature>
<evidence type="ECO:0000256" key="7">
    <source>
        <dbReference type="SAM" id="MobiDB-lite"/>
    </source>
</evidence>
<dbReference type="InterPro" id="IPR000700">
    <property type="entry name" value="PAS-assoc_C"/>
</dbReference>
<dbReference type="PROSITE" id="PS50112">
    <property type="entry name" value="PAS"/>
    <property type="match status" value="6"/>
</dbReference>
<dbReference type="PANTHER" id="PTHR31600">
    <property type="entry name" value="TINY MACROCYSTS PROTEIN B-RELATED"/>
    <property type="match status" value="1"/>
</dbReference>
<dbReference type="SUPFAM" id="SSF55073">
    <property type="entry name" value="Nucleotide cyclase"/>
    <property type="match status" value="1"/>
</dbReference>
<keyword evidence="2" id="KW-0547">Nucleotide-binding</keyword>
<dbReference type="Pfam" id="PF13426">
    <property type="entry name" value="PAS_9"/>
    <property type="match status" value="6"/>
</dbReference>
<dbReference type="Gene3D" id="3.30.70.1230">
    <property type="entry name" value="Nucleotide cyclase"/>
    <property type="match status" value="1"/>
</dbReference>
<dbReference type="InterPro" id="IPR029787">
    <property type="entry name" value="Nucleotide_cyclase"/>
</dbReference>
<evidence type="ECO:0000256" key="6">
    <source>
        <dbReference type="RuleBase" id="RU000405"/>
    </source>
</evidence>
<feature type="domain" description="PAS" evidence="8">
    <location>
        <begin position="91"/>
        <end position="132"/>
    </location>
</feature>
<dbReference type="PROSITE" id="PS50125">
    <property type="entry name" value="GUANYLATE_CYCLASE_2"/>
    <property type="match status" value="1"/>
</dbReference>
<comment type="similarity">
    <text evidence="6">Belongs to the adenylyl cyclase class-4/guanylyl cyclase family.</text>
</comment>
<organism evidence="11 12">
    <name type="scientific">Seminavis robusta</name>
    <dbReference type="NCBI Taxonomy" id="568900"/>
    <lineage>
        <taxon>Eukaryota</taxon>
        <taxon>Sar</taxon>
        <taxon>Stramenopiles</taxon>
        <taxon>Ochrophyta</taxon>
        <taxon>Bacillariophyta</taxon>
        <taxon>Bacillariophyceae</taxon>
        <taxon>Bacillariophycidae</taxon>
        <taxon>Naviculales</taxon>
        <taxon>Naviculaceae</taxon>
        <taxon>Seminavis</taxon>
    </lineage>
</organism>
<protein>
    <submittedName>
        <fullName evidence="11">Receptor-type guanylate cyclase gcy</fullName>
    </submittedName>
</protein>
<feature type="domain" description="Guanylate cyclase" evidence="10">
    <location>
        <begin position="1161"/>
        <end position="1291"/>
    </location>
</feature>
<evidence type="ECO:0000256" key="2">
    <source>
        <dbReference type="ARBA" id="ARBA00022741"/>
    </source>
</evidence>
<gene>
    <name evidence="11" type="ORF">SEMRO_122_G059220.1</name>
</gene>
<feature type="compositionally biased region" description="Acidic residues" evidence="7">
    <location>
        <begin position="1431"/>
        <end position="1440"/>
    </location>
</feature>
<dbReference type="GO" id="GO:0006355">
    <property type="term" value="P:regulation of DNA-templated transcription"/>
    <property type="evidence" value="ECO:0007669"/>
    <property type="project" value="InterPro"/>
</dbReference>
<dbReference type="Gene3D" id="3.30.450.20">
    <property type="entry name" value="PAS domain"/>
    <property type="match status" value="8"/>
</dbReference>
<dbReference type="Pfam" id="PF00211">
    <property type="entry name" value="Guanylate_cyc"/>
    <property type="match status" value="1"/>
</dbReference>
<comment type="caution">
    <text evidence="11">The sequence shown here is derived from an EMBL/GenBank/DDBJ whole genome shotgun (WGS) entry which is preliminary data.</text>
</comment>
<keyword evidence="12" id="KW-1185">Reference proteome</keyword>
<dbReference type="GO" id="GO:0005524">
    <property type="term" value="F:ATP binding"/>
    <property type="evidence" value="ECO:0007669"/>
    <property type="project" value="UniProtKB-KW"/>
</dbReference>
<dbReference type="PROSITE" id="PS50113">
    <property type="entry name" value="PAC"/>
    <property type="match status" value="1"/>
</dbReference>
<dbReference type="GO" id="GO:0016849">
    <property type="term" value="F:phosphorus-oxygen lyase activity"/>
    <property type="evidence" value="ECO:0007669"/>
    <property type="project" value="InterPro"/>
</dbReference>
<evidence type="ECO:0000256" key="1">
    <source>
        <dbReference type="ARBA" id="ARBA00022679"/>
    </source>
</evidence>
<keyword evidence="4" id="KW-0067">ATP-binding</keyword>
<feature type="compositionally biased region" description="Low complexity" evidence="7">
    <location>
        <begin position="68"/>
        <end position="84"/>
    </location>
</feature>
<accession>A0A9N8H9N3</accession>
<feature type="compositionally biased region" description="Polar residues" evidence="7">
    <location>
        <begin position="1416"/>
        <end position="1427"/>
    </location>
</feature>
<dbReference type="SMART" id="SM00091">
    <property type="entry name" value="PAS"/>
    <property type="match status" value="8"/>
</dbReference>
<dbReference type="SMART" id="SM00086">
    <property type="entry name" value="PAC"/>
    <property type="match status" value="8"/>
</dbReference>
<feature type="domain" description="PAS" evidence="8">
    <location>
        <begin position="228"/>
        <end position="266"/>
    </location>
</feature>
<feature type="domain" description="PAS" evidence="8">
    <location>
        <begin position="482"/>
        <end position="519"/>
    </location>
</feature>
<proteinExistence type="inferred from homology"/>
<dbReference type="InterPro" id="IPR013767">
    <property type="entry name" value="PAS_fold"/>
</dbReference>
<feature type="domain" description="PAS" evidence="8">
    <location>
        <begin position="863"/>
        <end position="904"/>
    </location>
</feature>
<evidence type="ECO:0000259" key="8">
    <source>
        <dbReference type="PROSITE" id="PS50112"/>
    </source>
</evidence>
<keyword evidence="11" id="KW-0675">Receptor</keyword>
<feature type="domain" description="PAS" evidence="8">
    <location>
        <begin position="355"/>
        <end position="392"/>
    </location>
</feature>
<dbReference type="InterPro" id="IPR052994">
    <property type="entry name" value="Tiny_macrocysts_regulators"/>
</dbReference>
<evidence type="ECO:0000259" key="10">
    <source>
        <dbReference type="PROSITE" id="PS50125"/>
    </source>
</evidence>
<dbReference type="PANTHER" id="PTHR31600:SF2">
    <property type="entry name" value="GAMETE ENRICHED GENE 10 PROTEIN-RELATED"/>
    <property type="match status" value="1"/>
</dbReference>
<dbReference type="InterPro" id="IPR001054">
    <property type="entry name" value="A/G_cyclase"/>
</dbReference>
<dbReference type="GO" id="GO:0009190">
    <property type="term" value="P:cyclic nucleotide biosynthetic process"/>
    <property type="evidence" value="ECO:0007669"/>
    <property type="project" value="InterPro"/>
</dbReference>
<dbReference type="InterPro" id="IPR035965">
    <property type="entry name" value="PAS-like_dom_sf"/>
</dbReference>
<dbReference type="PROSITE" id="PS00452">
    <property type="entry name" value="GUANYLATE_CYCLASE_1"/>
    <property type="match status" value="1"/>
</dbReference>
<dbReference type="EMBL" id="CAICTM010000121">
    <property type="protein sequence ID" value="CAB9501928.1"/>
    <property type="molecule type" value="Genomic_DNA"/>
</dbReference>
<dbReference type="OrthoDB" id="508837at2759"/>
<evidence type="ECO:0000256" key="4">
    <source>
        <dbReference type="ARBA" id="ARBA00022840"/>
    </source>
</evidence>
<dbReference type="InterPro" id="IPR000014">
    <property type="entry name" value="PAS"/>
</dbReference>
<keyword evidence="1" id="KW-0808">Transferase</keyword>
<dbReference type="GO" id="GO:0035556">
    <property type="term" value="P:intracellular signal transduction"/>
    <property type="evidence" value="ECO:0007669"/>
    <property type="project" value="InterPro"/>
</dbReference>
<reference evidence="11" key="1">
    <citation type="submission" date="2020-06" db="EMBL/GenBank/DDBJ databases">
        <authorList>
            <consortium name="Plant Systems Biology data submission"/>
        </authorList>
    </citation>
    <scope>NUCLEOTIDE SEQUENCE</scope>
    <source>
        <strain evidence="11">D6</strain>
    </source>
</reference>
<dbReference type="InterPro" id="IPR018297">
    <property type="entry name" value="A/G_cyclase_CS"/>
</dbReference>
<feature type="domain" description="PAS" evidence="8">
    <location>
        <begin position="609"/>
        <end position="646"/>
    </location>
</feature>
<evidence type="ECO:0000256" key="5">
    <source>
        <dbReference type="ARBA" id="ARBA00023239"/>
    </source>
</evidence>
<feature type="region of interest" description="Disordered" evidence="7">
    <location>
        <begin position="60"/>
        <end position="87"/>
    </location>
</feature>
<keyword evidence="5 6" id="KW-0456">Lyase</keyword>
<evidence type="ECO:0000313" key="11">
    <source>
        <dbReference type="EMBL" id="CAB9501928.1"/>
    </source>
</evidence>
<dbReference type="FunFam" id="3.30.450.20:FF:000060">
    <property type="entry name" value="Sensor protein FixL"/>
    <property type="match status" value="2"/>
</dbReference>
<dbReference type="InterPro" id="IPR001610">
    <property type="entry name" value="PAC"/>
</dbReference>
<dbReference type="SUPFAM" id="SSF55785">
    <property type="entry name" value="PYP-like sensor domain (PAS domain)"/>
    <property type="match status" value="8"/>
</dbReference>
<evidence type="ECO:0000256" key="3">
    <source>
        <dbReference type="ARBA" id="ARBA00022777"/>
    </source>
</evidence>
<evidence type="ECO:0000259" key="9">
    <source>
        <dbReference type="PROSITE" id="PS50113"/>
    </source>
</evidence>
<dbReference type="NCBIfam" id="TIGR00229">
    <property type="entry name" value="sensory_box"/>
    <property type="match status" value="8"/>
</dbReference>